<dbReference type="PANTHER" id="PTHR37423:SF2">
    <property type="entry name" value="MEMBRANE-BOUND LYTIC MUREIN TRANSGLYCOSYLASE C"/>
    <property type="match status" value="1"/>
</dbReference>
<feature type="domain" description="Transglycosylase SLT" evidence="2">
    <location>
        <begin position="43"/>
        <end position="157"/>
    </location>
</feature>
<dbReference type="EC" id="3.2.1.-" evidence="3"/>
<reference evidence="3 4" key="1">
    <citation type="journal article" date="2012" name="PLoS ONE">
        <title>The purine-utilizing bacterium Clostridium acidurici 9a: a genome-guided metabolic reconsideration.</title>
        <authorList>
            <person name="Hartwich K."/>
            <person name="Poehlein A."/>
            <person name="Daniel R."/>
        </authorList>
    </citation>
    <scope>NUCLEOTIDE SEQUENCE [LARGE SCALE GENOMIC DNA]</scope>
    <source>
        <strain evidence="4">ATCC 7906 / DSM 604 / BCRC 14475 / CIP 104303 / KCTC 5404 / NCIMB 10678 / 9a</strain>
    </source>
</reference>
<protein>
    <submittedName>
        <fullName evidence="3">Lytic transglycosylase-like protein</fullName>
        <ecNumber evidence="3">3.2.1.-</ecNumber>
    </submittedName>
</protein>
<evidence type="ECO:0000259" key="2">
    <source>
        <dbReference type="Pfam" id="PF01464"/>
    </source>
</evidence>
<dbReference type="AlphaFoldDB" id="K0B034"/>
<dbReference type="STRING" id="1128398.Curi_c09910"/>
<dbReference type="CDD" id="cd16896">
    <property type="entry name" value="LT_Slt70-like"/>
    <property type="match status" value="1"/>
</dbReference>
<dbReference type="OrthoDB" id="9815002at2"/>
<accession>K0B034</accession>
<keyword evidence="1" id="KW-0472">Membrane</keyword>
<dbReference type="Pfam" id="PF01464">
    <property type="entry name" value="SLT"/>
    <property type="match status" value="1"/>
</dbReference>
<keyword evidence="4" id="KW-1185">Reference proteome</keyword>
<dbReference type="InterPro" id="IPR008258">
    <property type="entry name" value="Transglycosylase_SLT_dom_1"/>
</dbReference>
<keyword evidence="1" id="KW-0812">Transmembrane</keyword>
<dbReference type="PANTHER" id="PTHR37423">
    <property type="entry name" value="SOLUBLE LYTIC MUREIN TRANSGLYCOSYLASE-RELATED"/>
    <property type="match status" value="1"/>
</dbReference>
<gene>
    <name evidence="3" type="ordered locus">Curi_c09910</name>
</gene>
<evidence type="ECO:0000313" key="3">
    <source>
        <dbReference type="EMBL" id="AFS78006.1"/>
    </source>
</evidence>
<keyword evidence="3" id="KW-0326">Glycosidase</keyword>
<dbReference type="InterPro" id="IPR023346">
    <property type="entry name" value="Lysozyme-like_dom_sf"/>
</dbReference>
<evidence type="ECO:0000313" key="4">
    <source>
        <dbReference type="Proteomes" id="UP000006094"/>
    </source>
</evidence>
<dbReference type="Gene3D" id="1.10.530.10">
    <property type="match status" value="1"/>
</dbReference>
<dbReference type="RefSeq" id="WP_014967143.1">
    <property type="nucleotide sequence ID" value="NC_018664.1"/>
</dbReference>
<keyword evidence="1" id="KW-1133">Transmembrane helix</keyword>
<organism evidence="3 4">
    <name type="scientific">Gottschalkia acidurici (strain ATCC 7906 / DSM 604 / BCRC 14475 / CIP 104303 / KCTC 5404 / NCIMB 10678 / 9a)</name>
    <name type="common">Clostridium acidurici</name>
    <dbReference type="NCBI Taxonomy" id="1128398"/>
    <lineage>
        <taxon>Bacteria</taxon>
        <taxon>Bacillati</taxon>
        <taxon>Bacillota</taxon>
        <taxon>Tissierellia</taxon>
        <taxon>Tissierellales</taxon>
        <taxon>Gottschalkiaceae</taxon>
        <taxon>Gottschalkia</taxon>
    </lineage>
</organism>
<keyword evidence="3" id="KW-0378">Hydrolase</keyword>
<evidence type="ECO:0000256" key="1">
    <source>
        <dbReference type="SAM" id="Phobius"/>
    </source>
</evidence>
<dbReference type="PATRIC" id="fig|1128398.3.peg.991"/>
<feature type="transmembrane region" description="Helical" evidence="1">
    <location>
        <begin position="12"/>
        <end position="29"/>
    </location>
</feature>
<proteinExistence type="predicted"/>
<sequence>MKIITIRLRTVIAAVLIMAIIAIGLRYGLNHVKKTIYPIKYQDYIKKYSKEYNIDPLFVASIIKVESKFDKDAQSIKNARGLMQIASITGEWAAKEIGIENYNDDLLYDPEVNIRIGCWYIDKLRKQFNNNLQLVVAAYNGGSGNVSKWLKDERYSEDGKMLKKIPFKETDEYVDKVFNSYEKYNEIYGKNNFLGEDD</sequence>
<dbReference type="EMBL" id="CP003326">
    <property type="protein sequence ID" value="AFS78006.1"/>
    <property type="molecule type" value="Genomic_DNA"/>
</dbReference>
<dbReference type="HOGENOM" id="CLU_065765_7_0_9"/>
<dbReference type="Proteomes" id="UP000006094">
    <property type="component" value="Chromosome"/>
</dbReference>
<name>K0B034_GOTA9</name>
<dbReference type="GO" id="GO:0016798">
    <property type="term" value="F:hydrolase activity, acting on glycosyl bonds"/>
    <property type="evidence" value="ECO:0007669"/>
    <property type="project" value="UniProtKB-KW"/>
</dbReference>
<dbReference type="SUPFAM" id="SSF53955">
    <property type="entry name" value="Lysozyme-like"/>
    <property type="match status" value="1"/>
</dbReference>
<dbReference type="eggNOG" id="COG0741">
    <property type="taxonomic scope" value="Bacteria"/>
</dbReference>
<dbReference type="KEGG" id="cad:Curi_c09910"/>